<comment type="caution">
    <text evidence="3">The sequence shown here is derived from an EMBL/GenBank/DDBJ whole genome shotgun (WGS) entry which is preliminary data.</text>
</comment>
<organism evidence="3 4">
    <name type="scientific">Rhizoctonia solani</name>
    <dbReference type="NCBI Taxonomy" id="456999"/>
    <lineage>
        <taxon>Eukaryota</taxon>
        <taxon>Fungi</taxon>
        <taxon>Dikarya</taxon>
        <taxon>Basidiomycota</taxon>
        <taxon>Agaricomycotina</taxon>
        <taxon>Agaricomycetes</taxon>
        <taxon>Cantharellales</taxon>
        <taxon>Ceratobasidiaceae</taxon>
        <taxon>Rhizoctonia</taxon>
    </lineage>
</organism>
<evidence type="ECO:0000256" key="2">
    <source>
        <dbReference type="SAM" id="Phobius"/>
    </source>
</evidence>
<accession>A0A8H3CB04</accession>
<feature type="region of interest" description="Disordered" evidence="1">
    <location>
        <begin position="154"/>
        <end position="180"/>
    </location>
</feature>
<dbReference type="AlphaFoldDB" id="A0A8H3CB04"/>
<dbReference type="Proteomes" id="UP000663840">
    <property type="component" value="Unassembled WGS sequence"/>
</dbReference>
<proteinExistence type="predicted"/>
<dbReference type="EMBL" id="CAJMWR010003991">
    <property type="protein sequence ID" value="CAE6478219.1"/>
    <property type="molecule type" value="Genomic_DNA"/>
</dbReference>
<reference evidence="3" key="1">
    <citation type="submission" date="2021-01" db="EMBL/GenBank/DDBJ databases">
        <authorList>
            <person name="Kaushik A."/>
        </authorList>
    </citation>
    <scope>NUCLEOTIDE SEQUENCE</scope>
    <source>
        <strain evidence="3">AG1-1A</strain>
    </source>
</reference>
<feature type="transmembrane region" description="Helical" evidence="2">
    <location>
        <begin position="185"/>
        <end position="206"/>
    </location>
</feature>
<sequence>MVNITANSTDALFRYTGSWSRKARTDHSQRIWKNGDSLQLRLDASEVYLFGCAPGNGSNISFEFSGSGVIVKGLGNKSNISATYKVSVNGNASTAPGTSDLWEAYAPANQTITLYRNMRLGNEYQSITLSEIQLAPNSSFCVLPVDVFGMNKTGDTASSPSPTAAGSADDSHNSASKSLSSGKKAGIAVGVIIIVGIIAGGIILFYRRRTAHRATAWDPKKVKYCSKCGTAITDQYRMECVQAGSCVQDVDLHLKCQDWNEPKNHSHEVHKVLNRQ</sequence>
<keyword evidence="2" id="KW-0812">Transmembrane</keyword>
<keyword evidence="2" id="KW-1133">Transmembrane helix</keyword>
<keyword evidence="2" id="KW-0472">Membrane</keyword>
<evidence type="ECO:0000313" key="3">
    <source>
        <dbReference type="EMBL" id="CAE6478219.1"/>
    </source>
</evidence>
<evidence type="ECO:0000256" key="1">
    <source>
        <dbReference type="SAM" id="MobiDB-lite"/>
    </source>
</evidence>
<protein>
    <submittedName>
        <fullName evidence="3">Uncharacterized protein</fullName>
    </submittedName>
</protein>
<name>A0A8H3CB04_9AGAM</name>
<gene>
    <name evidence="3" type="ORF">RDB_LOCUS127952</name>
</gene>
<evidence type="ECO:0000313" key="4">
    <source>
        <dbReference type="Proteomes" id="UP000663840"/>
    </source>
</evidence>